<dbReference type="InterPro" id="IPR006094">
    <property type="entry name" value="Oxid_FAD_bind_N"/>
</dbReference>
<reference evidence="2" key="1">
    <citation type="submission" date="2018-10" db="EMBL/GenBank/DDBJ databases">
        <title>Hidden diversity of soil giant viruses.</title>
        <authorList>
            <person name="Schulz F."/>
            <person name="Alteio L."/>
            <person name="Goudeau D."/>
            <person name="Ryan E.M."/>
            <person name="Malmstrom R.R."/>
            <person name="Blanchard J."/>
            <person name="Woyke T."/>
        </authorList>
    </citation>
    <scope>NUCLEOTIDE SEQUENCE</scope>
    <source>
        <strain evidence="2">HAV1</strain>
    </source>
</reference>
<dbReference type="GO" id="GO:0016899">
    <property type="term" value="F:oxidoreductase activity, acting on the CH-OH group of donors, oxygen as acceptor"/>
    <property type="evidence" value="ECO:0007669"/>
    <property type="project" value="InterPro"/>
</dbReference>
<dbReference type="Gene3D" id="3.30.43.10">
    <property type="entry name" value="Uridine Diphospho-n-acetylenolpyruvylglucosamine Reductase, domain 2"/>
    <property type="match status" value="1"/>
</dbReference>
<dbReference type="InterPro" id="IPR036318">
    <property type="entry name" value="FAD-bd_PCMH-like_sf"/>
</dbReference>
<dbReference type="SUPFAM" id="SSF56176">
    <property type="entry name" value="FAD-binding/transporter-associated domain-like"/>
    <property type="match status" value="1"/>
</dbReference>
<dbReference type="InterPro" id="IPR016166">
    <property type="entry name" value="FAD-bd_PCMH"/>
</dbReference>
<dbReference type="EMBL" id="MK072295">
    <property type="protein sequence ID" value="AYV81700.1"/>
    <property type="molecule type" value="Genomic_DNA"/>
</dbReference>
<organism evidence="2">
    <name type="scientific">Harvfovirus sp</name>
    <dbReference type="NCBI Taxonomy" id="2487768"/>
    <lineage>
        <taxon>Viruses</taxon>
        <taxon>Varidnaviria</taxon>
        <taxon>Bamfordvirae</taxon>
        <taxon>Nucleocytoviricota</taxon>
        <taxon>Megaviricetes</taxon>
        <taxon>Imitervirales</taxon>
        <taxon>Mimiviridae</taxon>
        <taxon>Klosneuvirinae</taxon>
    </lineage>
</organism>
<gene>
    <name evidence="2" type="ORF">Harvfovirus53_10</name>
</gene>
<feature type="domain" description="FAD-binding PCMH-type" evidence="1">
    <location>
        <begin position="10"/>
        <end position="171"/>
    </location>
</feature>
<sequence length="255" mass="28012">MSYENFNDLYEIRPKHYLKVGNLVEFIEGVKNAAKVRVIGGNHPFNDIALCDDTIIDTVRLREIVVDRGNLQVTVEAGVTLSRLLKYLSREQLTIDVMTATNDISVVGGISTGSHGSYAERGSMSSLVIGAKIILADGTYRDANERELEGIRCSLGCLAAIYSVSLSAVKMFSIEERYLEAKWSELNIDKILKEYPLTDISVDQHSEEITAANVVFSGLYIPYKFSLPTVINCTTLSEIGSDKISAISNSLSCSP</sequence>
<dbReference type="PANTHER" id="PTHR43762">
    <property type="entry name" value="L-GULONOLACTONE OXIDASE"/>
    <property type="match status" value="1"/>
</dbReference>
<evidence type="ECO:0000313" key="2">
    <source>
        <dbReference type="EMBL" id="AYV81700.1"/>
    </source>
</evidence>
<dbReference type="GO" id="GO:0071949">
    <property type="term" value="F:FAD binding"/>
    <property type="evidence" value="ECO:0007669"/>
    <property type="project" value="InterPro"/>
</dbReference>
<evidence type="ECO:0000259" key="1">
    <source>
        <dbReference type="PROSITE" id="PS51387"/>
    </source>
</evidence>
<proteinExistence type="predicted"/>
<dbReference type="InterPro" id="IPR016167">
    <property type="entry name" value="FAD-bd_PCMH_sub1"/>
</dbReference>
<dbReference type="Pfam" id="PF01565">
    <property type="entry name" value="FAD_binding_4"/>
    <property type="match status" value="1"/>
</dbReference>
<dbReference type="PANTHER" id="PTHR43762:SF1">
    <property type="entry name" value="D-ARABINONO-1,4-LACTONE OXIDASE"/>
    <property type="match status" value="1"/>
</dbReference>
<dbReference type="Gene3D" id="3.30.465.10">
    <property type="match status" value="1"/>
</dbReference>
<accession>A0A3G5A3F2</accession>
<dbReference type="PROSITE" id="PS51387">
    <property type="entry name" value="FAD_PCMH"/>
    <property type="match status" value="1"/>
</dbReference>
<dbReference type="InterPro" id="IPR016169">
    <property type="entry name" value="FAD-bd_PCMH_sub2"/>
</dbReference>
<protein>
    <submittedName>
        <fullName evidence="2">Putative L-gulonolactone oxidase-like</fullName>
    </submittedName>
</protein>
<name>A0A3G5A3F2_9VIRU</name>
<dbReference type="InterPro" id="IPR010031">
    <property type="entry name" value="FAD_lactone_oxidase-like"/>
</dbReference>